<dbReference type="EMBL" id="RRZD01000002">
    <property type="protein sequence ID" value="MBE0399019.1"/>
    <property type="molecule type" value="Genomic_DNA"/>
</dbReference>
<evidence type="ECO:0000259" key="2">
    <source>
        <dbReference type="Pfam" id="PF12728"/>
    </source>
</evidence>
<evidence type="ECO:0000313" key="4">
    <source>
        <dbReference type="Proteomes" id="UP001645039"/>
    </source>
</evidence>
<gene>
    <name evidence="3" type="ORF">EI168_02705</name>
</gene>
<keyword evidence="4" id="KW-1185">Reference proteome</keyword>
<dbReference type="RefSeq" id="WP_141393038.1">
    <property type="nucleotide sequence ID" value="NZ_CP189763.1"/>
</dbReference>
<feature type="domain" description="Helix-turn-helix" evidence="2">
    <location>
        <begin position="6"/>
        <end position="57"/>
    </location>
</feature>
<sequence>MQERFVTTSELCERYGRHRNTLQRWQTTKGFPKPVIQGGHGAESRWRESDLKAWEDKQVFGS</sequence>
<comment type="caution">
    <text evidence="3">The sequence shown here is derived from an EMBL/GenBank/DDBJ whole genome shotgun (WGS) entry which is preliminary data.</text>
</comment>
<dbReference type="Proteomes" id="UP001645039">
    <property type="component" value="Unassembled WGS sequence"/>
</dbReference>
<dbReference type="InterPro" id="IPR009061">
    <property type="entry name" value="DNA-bd_dom_put_sf"/>
</dbReference>
<protein>
    <submittedName>
        <fullName evidence="3">Helix-turn-helix domain-containing protein</fullName>
    </submittedName>
</protein>
<accession>A0ABR9EYS2</accession>
<proteinExistence type="predicted"/>
<dbReference type="InterPro" id="IPR036388">
    <property type="entry name" value="WH-like_DNA-bd_sf"/>
</dbReference>
<evidence type="ECO:0000313" key="3">
    <source>
        <dbReference type="EMBL" id="MBE0399019.1"/>
    </source>
</evidence>
<dbReference type="Gene3D" id="1.10.10.10">
    <property type="entry name" value="Winged helix-like DNA-binding domain superfamily/Winged helix DNA-binding domain"/>
    <property type="match status" value="1"/>
</dbReference>
<dbReference type="InterPro" id="IPR041657">
    <property type="entry name" value="HTH_17"/>
</dbReference>
<feature type="region of interest" description="Disordered" evidence="1">
    <location>
        <begin position="30"/>
        <end position="49"/>
    </location>
</feature>
<evidence type="ECO:0000256" key="1">
    <source>
        <dbReference type="SAM" id="MobiDB-lite"/>
    </source>
</evidence>
<reference evidence="3 4" key="1">
    <citation type="submission" date="2020-07" db="EMBL/GenBank/DDBJ databases">
        <title>Halophilic bacteria isolated from french cheeses.</title>
        <authorList>
            <person name="Kothe C.I."/>
            <person name="Farah-Kraiem B."/>
            <person name="Renault P."/>
            <person name="Dridi B."/>
        </authorList>
    </citation>
    <scope>NUCLEOTIDE SEQUENCE [LARGE SCALE GENOMIC DNA]</scope>
    <source>
        <strain evidence="3 4">FME1</strain>
    </source>
</reference>
<organism evidence="3 4">
    <name type="scientific">Halomonas casei</name>
    <dbReference type="NCBI Taxonomy" id="2742613"/>
    <lineage>
        <taxon>Bacteria</taxon>
        <taxon>Pseudomonadati</taxon>
        <taxon>Pseudomonadota</taxon>
        <taxon>Gammaproteobacteria</taxon>
        <taxon>Oceanospirillales</taxon>
        <taxon>Halomonadaceae</taxon>
        <taxon>Halomonas</taxon>
    </lineage>
</organism>
<dbReference type="Pfam" id="PF12728">
    <property type="entry name" value="HTH_17"/>
    <property type="match status" value="1"/>
</dbReference>
<dbReference type="SUPFAM" id="SSF46955">
    <property type="entry name" value="Putative DNA-binding domain"/>
    <property type="match status" value="1"/>
</dbReference>
<name>A0ABR9EYS2_9GAMM</name>